<evidence type="ECO:0000313" key="1">
    <source>
        <dbReference type="EMBL" id="AUF82635.1"/>
    </source>
</evidence>
<organism evidence="1">
    <name type="scientific">Tetraselmis virus 1</name>
    <dbReference type="NCBI Taxonomy" id="2060617"/>
    <lineage>
        <taxon>Viruses</taxon>
        <taxon>Varidnaviria</taxon>
        <taxon>Bamfordvirae</taxon>
        <taxon>Nucleocytoviricota</taxon>
        <taxon>Megaviricetes</taxon>
        <taxon>Imitervirales</taxon>
        <taxon>Allomimiviridae</taxon>
        <taxon>Oceanusvirus</taxon>
        <taxon>Oceanusvirus kaneohense</taxon>
    </lineage>
</organism>
<accession>A0A2P0VP09</accession>
<dbReference type="EMBL" id="KY322437">
    <property type="protein sequence ID" value="AUF82635.1"/>
    <property type="molecule type" value="Genomic_DNA"/>
</dbReference>
<proteinExistence type="predicted"/>
<protein>
    <submittedName>
        <fullName evidence="1">Uncharacterized protein</fullName>
    </submittedName>
</protein>
<evidence type="ECO:0000313" key="2">
    <source>
        <dbReference type="Proteomes" id="UP000244773"/>
    </source>
</evidence>
<gene>
    <name evidence="1" type="ORF">TetV_553</name>
</gene>
<reference evidence="1" key="1">
    <citation type="journal article" date="2018" name="Virology">
        <title>A giant virus infecting green algae encodes key fermentation genes.</title>
        <authorList>
            <person name="Schvarcz C.R."/>
            <person name="Steward G.F."/>
        </authorList>
    </citation>
    <scope>NUCLEOTIDE SEQUENCE [LARGE SCALE GENOMIC DNA]</scope>
</reference>
<dbReference type="Proteomes" id="UP000244773">
    <property type="component" value="Segment"/>
</dbReference>
<name>A0A2P0VP09_9VIRU</name>
<keyword evidence="2" id="KW-1185">Reference proteome</keyword>
<sequence>MRNSDSEESCAWERMLKNGTNYQIVEDHGCDESSIINSFDETVIIILQGVQTSKLRAALINTAALRVRAGLHNFPNMKAENLRDATRLELLQIISKIIQSSEDESQMIGIAIEHTVN</sequence>